<dbReference type="GO" id="GO:0016925">
    <property type="term" value="P:protein sumoylation"/>
    <property type="evidence" value="ECO:0007669"/>
    <property type="project" value="TreeGrafter"/>
</dbReference>
<evidence type="ECO:0000256" key="1">
    <source>
        <dbReference type="ARBA" id="ARBA00004123"/>
    </source>
</evidence>
<dbReference type="InterPro" id="IPR004181">
    <property type="entry name" value="Znf_MIZ"/>
</dbReference>
<dbReference type="InterPro" id="IPR026846">
    <property type="entry name" value="Nse2(Mms21)"/>
</dbReference>
<sequence length="194" mass="22707">NSCQMDLSVRNLKEVHQNFRSVLDGVKNLPVTQNNQKEMIDLLDEMEKEDLDITIRIQAYEELEHKKEVGDTPNHIEKAVVKMMKKMDKEGRFAEEIKELKDKFERGEEEEDEIEVESATYSKKDPITKEDIKDPVKNSRCGHVYDRDSVTEFIKMHKKNRMALYQCPVQGCGNKVNLDVKDFVDFPDFFKLCS</sequence>
<evidence type="ECO:0000256" key="13">
    <source>
        <dbReference type="PROSITE-ProRule" id="PRU00452"/>
    </source>
</evidence>
<evidence type="ECO:0000256" key="2">
    <source>
        <dbReference type="ARBA" id="ARBA00004718"/>
    </source>
</evidence>
<feature type="region of interest" description="Disordered" evidence="14">
    <location>
        <begin position="104"/>
        <end position="128"/>
    </location>
</feature>
<keyword evidence="17" id="KW-1185">Reference proteome</keyword>
<keyword evidence="9" id="KW-0862">Zinc</keyword>
<dbReference type="SUPFAM" id="SSF57850">
    <property type="entry name" value="RING/U-box"/>
    <property type="match status" value="1"/>
</dbReference>
<dbReference type="GO" id="GO:0030915">
    <property type="term" value="C:Smc5-Smc6 complex"/>
    <property type="evidence" value="ECO:0007669"/>
    <property type="project" value="InterPro"/>
</dbReference>
<evidence type="ECO:0000256" key="14">
    <source>
        <dbReference type="SAM" id="MobiDB-lite"/>
    </source>
</evidence>
<gene>
    <name evidence="16" type="ORF">PENTCL1PPCAC_26424</name>
</gene>
<evidence type="ECO:0000256" key="8">
    <source>
        <dbReference type="ARBA" id="ARBA00022786"/>
    </source>
</evidence>
<evidence type="ECO:0000313" key="16">
    <source>
        <dbReference type="EMBL" id="GMT04250.1"/>
    </source>
</evidence>
<dbReference type="GO" id="GO:0061665">
    <property type="term" value="F:SUMO ligase activity"/>
    <property type="evidence" value="ECO:0007669"/>
    <property type="project" value="TreeGrafter"/>
</dbReference>
<keyword evidence="8" id="KW-0833">Ubl conjugation pathway</keyword>
<proteinExistence type="inferred from homology"/>
<feature type="compositionally biased region" description="Acidic residues" evidence="14">
    <location>
        <begin position="107"/>
        <end position="116"/>
    </location>
</feature>
<feature type="domain" description="SP-RING-type" evidence="15">
    <location>
        <begin position="110"/>
        <end position="194"/>
    </location>
</feature>
<comment type="similarity">
    <text evidence="3">Belongs to the NSE2 family.</text>
</comment>
<evidence type="ECO:0000256" key="11">
    <source>
        <dbReference type="ARBA" id="ARBA00031731"/>
    </source>
</evidence>
<protein>
    <recommendedName>
        <fullName evidence="4">E3 SUMO-protein ligase NSE2</fullName>
    </recommendedName>
    <alternativeName>
        <fullName evidence="11">E3 SUMO-protein transferase NSE2</fullName>
    </alternativeName>
    <alternativeName>
        <fullName evidence="12">Non-structural maintenance of chromosomes element 2 homolog</fullName>
    </alternativeName>
</protein>
<dbReference type="PROSITE" id="PS51044">
    <property type="entry name" value="ZF_SP_RING"/>
    <property type="match status" value="1"/>
</dbReference>
<keyword evidence="6" id="KW-0479">Metal-binding</keyword>
<evidence type="ECO:0000256" key="9">
    <source>
        <dbReference type="ARBA" id="ARBA00022833"/>
    </source>
</evidence>
<evidence type="ECO:0000256" key="3">
    <source>
        <dbReference type="ARBA" id="ARBA00008212"/>
    </source>
</evidence>
<name>A0AAV5UBI9_9BILA</name>
<dbReference type="GO" id="GO:0000724">
    <property type="term" value="P:double-strand break repair via homologous recombination"/>
    <property type="evidence" value="ECO:0007669"/>
    <property type="project" value="InterPro"/>
</dbReference>
<reference evidence="16" key="1">
    <citation type="submission" date="2023-10" db="EMBL/GenBank/DDBJ databases">
        <title>Genome assembly of Pristionchus species.</title>
        <authorList>
            <person name="Yoshida K."/>
            <person name="Sommer R.J."/>
        </authorList>
    </citation>
    <scope>NUCLEOTIDE SEQUENCE</scope>
    <source>
        <strain evidence="16">RS0144</strain>
    </source>
</reference>
<evidence type="ECO:0000256" key="6">
    <source>
        <dbReference type="ARBA" id="ARBA00022723"/>
    </source>
</evidence>
<dbReference type="CDD" id="cd16651">
    <property type="entry name" value="SPL-RING_NSE2"/>
    <property type="match status" value="1"/>
</dbReference>
<comment type="pathway">
    <text evidence="2">Protein modification; protein sumoylation.</text>
</comment>
<dbReference type="InterPro" id="IPR013083">
    <property type="entry name" value="Znf_RING/FYVE/PHD"/>
</dbReference>
<dbReference type="AlphaFoldDB" id="A0AAV5UBI9"/>
<dbReference type="Gene3D" id="3.30.40.10">
    <property type="entry name" value="Zinc/RING finger domain, C3HC4 (zinc finger)"/>
    <property type="match status" value="1"/>
</dbReference>
<organism evidence="16 17">
    <name type="scientific">Pristionchus entomophagus</name>
    <dbReference type="NCBI Taxonomy" id="358040"/>
    <lineage>
        <taxon>Eukaryota</taxon>
        <taxon>Metazoa</taxon>
        <taxon>Ecdysozoa</taxon>
        <taxon>Nematoda</taxon>
        <taxon>Chromadorea</taxon>
        <taxon>Rhabditida</taxon>
        <taxon>Rhabditina</taxon>
        <taxon>Diplogasteromorpha</taxon>
        <taxon>Diplogasteroidea</taxon>
        <taxon>Neodiplogasteridae</taxon>
        <taxon>Pristionchus</taxon>
    </lineage>
</organism>
<dbReference type="GO" id="GO:0005634">
    <property type="term" value="C:nucleus"/>
    <property type="evidence" value="ECO:0007669"/>
    <property type="project" value="UniProtKB-SubCell"/>
</dbReference>
<dbReference type="GO" id="GO:0008270">
    <property type="term" value="F:zinc ion binding"/>
    <property type="evidence" value="ECO:0007669"/>
    <property type="project" value="UniProtKB-KW"/>
</dbReference>
<comment type="subcellular location">
    <subcellularLocation>
        <location evidence="1">Nucleus</location>
    </subcellularLocation>
</comment>
<accession>A0AAV5UBI9</accession>
<dbReference type="EMBL" id="BTSX01000006">
    <property type="protein sequence ID" value="GMT04250.1"/>
    <property type="molecule type" value="Genomic_DNA"/>
</dbReference>
<keyword evidence="5" id="KW-0808">Transferase</keyword>
<feature type="non-terminal residue" evidence="16">
    <location>
        <position position="1"/>
    </location>
</feature>
<dbReference type="PANTHER" id="PTHR21330">
    <property type="entry name" value="E3 SUMO-PROTEIN LIGASE NSE2"/>
    <property type="match status" value="1"/>
</dbReference>
<evidence type="ECO:0000256" key="7">
    <source>
        <dbReference type="ARBA" id="ARBA00022771"/>
    </source>
</evidence>
<comment type="caution">
    <text evidence="16">The sequence shown here is derived from an EMBL/GenBank/DDBJ whole genome shotgun (WGS) entry which is preliminary data.</text>
</comment>
<evidence type="ECO:0000256" key="5">
    <source>
        <dbReference type="ARBA" id="ARBA00022679"/>
    </source>
</evidence>
<evidence type="ECO:0000256" key="10">
    <source>
        <dbReference type="ARBA" id="ARBA00023242"/>
    </source>
</evidence>
<keyword evidence="10" id="KW-0539">Nucleus</keyword>
<dbReference type="Pfam" id="PF11789">
    <property type="entry name" value="zf-Nse"/>
    <property type="match status" value="1"/>
</dbReference>
<keyword evidence="7 13" id="KW-0863">Zinc-finger</keyword>
<evidence type="ECO:0000259" key="15">
    <source>
        <dbReference type="PROSITE" id="PS51044"/>
    </source>
</evidence>
<evidence type="ECO:0000313" key="17">
    <source>
        <dbReference type="Proteomes" id="UP001432027"/>
    </source>
</evidence>
<dbReference type="Proteomes" id="UP001432027">
    <property type="component" value="Unassembled WGS sequence"/>
</dbReference>
<dbReference type="PANTHER" id="PTHR21330:SF1">
    <property type="entry name" value="E3 SUMO-PROTEIN LIGASE NSE2"/>
    <property type="match status" value="1"/>
</dbReference>
<evidence type="ECO:0000256" key="12">
    <source>
        <dbReference type="ARBA" id="ARBA00032533"/>
    </source>
</evidence>
<evidence type="ECO:0000256" key="4">
    <source>
        <dbReference type="ARBA" id="ARBA00020923"/>
    </source>
</evidence>